<gene>
    <name evidence="1" type="ORF">K457DRAFT_1870246</name>
</gene>
<dbReference type="AlphaFoldDB" id="A0A197KD44"/>
<protein>
    <submittedName>
        <fullName evidence="1">Uncharacterized protein</fullName>
    </submittedName>
</protein>
<keyword evidence="2" id="KW-1185">Reference proteome</keyword>
<dbReference type="EMBL" id="KV442014">
    <property type="protein sequence ID" value="OAQ35430.1"/>
    <property type="molecule type" value="Genomic_DNA"/>
</dbReference>
<reference evidence="1 2" key="1">
    <citation type="submission" date="2016-05" db="EMBL/GenBank/DDBJ databases">
        <title>Genome sequencing reveals origins of a unique bacterial endosymbiosis in the earliest lineages of terrestrial Fungi.</title>
        <authorList>
            <consortium name="DOE Joint Genome Institute"/>
            <person name="Uehling J."/>
            <person name="Gryganskyi A."/>
            <person name="Hameed K."/>
            <person name="Tschaplinski T."/>
            <person name="Misztal P."/>
            <person name="Wu S."/>
            <person name="Desiro A."/>
            <person name="Vande Pol N."/>
            <person name="Du Z.-Y."/>
            <person name="Zienkiewicz A."/>
            <person name="Zienkiewicz K."/>
            <person name="Morin E."/>
            <person name="Tisserant E."/>
            <person name="Splivallo R."/>
            <person name="Hainaut M."/>
            <person name="Henrissat B."/>
            <person name="Ohm R."/>
            <person name="Kuo A."/>
            <person name="Yan J."/>
            <person name="Lipzen A."/>
            <person name="Nolan M."/>
            <person name="Labutti K."/>
            <person name="Barry K."/>
            <person name="Goldstein A."/>
            <person name="Labbe J."/>
            <person name="Schadt C."/>
            <person name="Tuskan G."/>
            <person name="Grigoriev I."/>
            <person name="Martin F."/>
            <person name="Vilgalys R."/>
            <person name="Bonito G."/>
        </authorList>
    </citation>
    <scope>NUCLEOTIDE SEQUENCE [LARGE SCALE GENOMIC DNA]</scope>
    <source>
        <strain evidence="1 2">AG-77</strain>
    </source>
</reference>
<sequence>MSTSALKIASAPRLMIPAQPVQGNDIKLPKLNKKALKVITTAATIVPELEAVETVTTMTKTTAVEPKVVTEGVEPIKPLVGLEIPEQVVETLTTYTVVAHKPQPAVVETVVETALEPPKPVVEAPQDRGF</sequence>
<dbReference type="Proteomes" id="UP000078512">
    <property type="component" value="Unassembled WGS sequence"/>
</dbReference>
<organism evidence="1 2">
    <name type="scientific">Linnemannia elongata AG-77</name>
    <dbReference type="NCBI Taxonomy" id="1314771"/>
    <lineage>
        <taxon>Eukaryota</taxon>
        <taxon>Fungi</taxon>
        <taxon>Fungi incertae sedis</taxon>
        <taxon>Mucoromycota</taxon>
        <taxon>Mortierellomycotina</taxon>
        <taxon>Mortierellomycetes</taxon>
        <taxon>Mortierellales</taxon>
        <taxon>Mortierellaceae</taxon>
        <taxon>Linnemannia</taxon>
    </lineage>
</organism>
<proteinExistence type="predicted"/>
<evidence type="ECO:0000313" key="1">
    <source>
        <dbReference type="EMBL" id="OAQ35430.1"/>
    </source>
</evidence>
<accession>A0A197KD44</accession>
<name>A0A197KD44_9FUNG</name>
<evidence type="ECO:0000313" key="2">
    <source>
        <dbReference type="Proteomes" id="UP000078512"/>
    </source>
</evidence>